<sequence>MSKKVSFCMCNEGYEKLMEKVKEIHGDFVITEIKCIGVCNLCGYKYIVRVDGKLIESEDIEEAFNLIQAAIRA</sequence>
<gene>
    <name evidence="1" type="ORF">SDC9_66618</name>
</gene>
<dbReference type="EMBL" id="VSSQ01003329">
    <property type="protein sequence ID" value="MPM20189.1"/>
    <property type="molecule type" value="Genomic_DNA"/>
</dbReference>
<organism evidence="1">
    <name type="scientific">bioreactor metagenome</name>
    <dbReference type="NCBI Taxonomy" id="1076179"/>
    <lineage>
        <taxon>unclassified sequences</taxon>
        <taxon>metagenomes</taxon>
        <taxon>ecological metagenomes</taxon>
    </lineage>
</organism>
<evidence type="ECO:0008006" key="2">
    <source>
        <dbReference type="Google" id="ProtNLM"/>
    </source>
</evidence>
<accession>A0A644XVT0</accession>
<comment type="caution">
    <text evidence="1">The sequence shown here is derived from an EMBL/GenBank/DDBJ whole genome shotgun (WGS) entry which is preliminary data.</text>
</comment>
<proteinExistence type="predicted"/>
<evidence type="ECO:0000313" key="1">
    <source>
        <dbReference type="EMBL" id="MPM20189.1"/>
    </source>
</evidence>
<protein>
    <recommendedName>
        <fullName evidence="2">DUF1450 domain-containing protein</fullName>
    </recommendedName>
</protein>
<name>A0A644XVT0_9ZZZZ</name>
<dbReference type="AlphaFoldDB" id="A0A644XVT0"/>
<reference evidence="1" key="1">
    <citation type="submission" date="2019-08" db="EMBL/GenBank/DDBJ databases">
        <authorList>
            <person name="Kucharzyk K."/>
            <person name="Murdoch R.W."/>
            <person name="Higgins S."/>
            <person name="Loffler F."/>
        </authorList>
    </citation>
    <scope>NUCLEOTIDE SEQUENCE</scope>
</reference>